<feature type="region of interest" description="Disordered" evidence="1">
    <location>
        <begin position="1"/>
        <end position="21"/>
    </location>
</feature>
<reference evidence="2" key="1">
    <citation type="submission" date="2020-05" db="EMBL/GenBank/DDBJ databases">
        <authorList>
            <person name="Chiriac C."/>
            <person name="Salcher M."/>
            <person name="Ghai R."/>
            <person name="Kavagutti S V."/>
        </authorList>
    </citation>
    <scope>NUCLEOTIDE SEQUENCE</scope>
</reference>
<gene>
    <name evidence="2" type="ORF">UFOPK3752_00413</name>
    <name evidence="3" type="ORF">UFOPK4150_00710</name>
</gene>
<dbReference type="AlphaFoldDB" id="A0A6J7IKB2"/>
<evidence type="ECO:0000313" key="3">
    <source>
        <dbReference type="EMBL" id="CAB5028192.1"/>
    </source>
</evidence>
<dbReference type="EMBL" id="CAFBND010000010">
    <property type="protein sequence ID" value="CAB4930772.1"/>
    <property type="molecule type" value="Genomic_DNA"/>
</dbReference>
<protein>
    <submittedName>
        <fullName evidence="2">Unannotated protein</fullName>
    </submittedName>
</protein>
<sequence length="44" mass="4475">MGSLIRDVGSRLNAASRAHRPPEVLVKVSVSRPTCAGARSGGSA</sequence>
<organism evidence="2">
    <name type="scientific">freshwater metagenome</name>
    <dbReference type="NCBI Taxonomy" id="449393"/>
    <lineage>
        <taxon>unclassified sequences</taxon>
        <taxon>metagenomes</taxon>
        <taxon>ecological metagenomes</taxon>
    </lineage>
</organism>
<dbReference type="EMBL" id="CAFBPU010000011">
    <property type="protein sequence ID" value="CAB5028192.1"/>
    <property type="molecule type" value="Genomic_DNA"/>
</dbReference>
<evidence type="ECO:0000256" key="1">
    <source>
        <dbReference type="SAM" id="MobiDB-lite"/>
    </source>
</evidence>
<evidence type="ECO:0000313" key="2">
    <source>
        <dbReference type="EMBL" id="CAB4930772.1"/>
    </source>
</evidence>
<accession>A0A6J7IKB2</accession>
<name>A0A6J7IKB2_9ZZZZ</name>
<proteinExistence type="predicted"/>